<evidence type="ECO:0008006" key="3">
    <source>
        <dbReference type="Google" id="ProtNLM"/>
    </source>
</evidence>
<dbReference type="GO" id="GO:0016746">
    <property type="term" value="F:acyltransferase activity"/>
    <property type="evidence" value="ECO:0007669"/>
    <property type="project" value="InterPro"/>
</dbReference>
<sequence length="86" mass="9345">MSLKDKYAIVGVGYTPQGKVPDRTSLSFHLEATANAIKDAGLKKEDIDGLIAYRHFPPCPGEPDVTPQHIAQHLGIEPSYLSQDAN</sequence>
<dbReference type="STRING" id="1121393.SAMN02745216_02452"/>
<dbReference type="InterPro" id="IPR016039">
    <property type="entry name" value="Thiolase-like"/>
</dbReference>
<dbReference type="AlphaFoldDB" id="A0A1M6MVR5"/>
<reference evidence="2" key="1">
    <citation type="submission" date="2016-11" db="EMBL/GenBank/DDBJ databases">
        <authorList>
            <person name="Varghese N."/>
            <person name="Submissions S."/>
        </authorList>
    </citation>
    <scope>NUCLEOTIDE SEQUENCE [LARGE SCALE GENOMIC DNA]</scope>
    <source>
        <strain evidence="2">DSM 16219</strain>
    </source>
</reference>
<dbReference type="Gene3D" id="3.40.47.10">
    <property type="match status" value="1"/>
</dbReference>
<proteinExistence type="predicted"/>
<name>A0A1M6MVR5_9BACT</name>
<dbReference type="Proteomes" id="UP000183994">
    <property type="component" value="Unassembled WGS sequence"/>
</dbReference>
<organism evidence="1 2">
    <name type="scientific">Desulfatibacillum alkenivorans DSM 16219</name>
    <dbReference type="NCBI Taxonomy" id="1121393"/>
    <lineage>
        <taxon>Bacteria</taxon>
        <taxon>Pseudomonadati</taxon>
        <taxon>Thermodesulfobacteriota</taxon>
        <taxon>Desulfobacteria</taxon>
        <taxon>Desulfobacterales</taxon>
        <taxon>Desulfatibacillaceae</taxon>
        <taxon>Desulfatibacillum</taxon>
    </lineage>
</organism>
<protein>
    <recommendedName>
        <fullName evidence="3">Thiolase, N-terminal domain</fullName>
    </recommendedName>
</protein>
<dbReference type="SUPFAM" id="SSF53901">
    <property type="entry name" value="Thiolase-like"/>
    <property type="match status" value="1"/>
</dbReference>
<accession>A0A1M6MVR5</accession>
<evidence type="ECO:0000313" key="2">
    <source>
        <dbReference type="Proteomes" id="UP000183994"/>
    </source>
</evidence>
<gene>
    <name evidence="1" type="ORF">SAMN02745216_02452</name>
</gene>
<keyword evidence="2" id="KW-1185">Reference proteome</keyword>
<dbReference type="EMBL" id="FQZU01000013">
    <property type="protein sequence ID" value="SHJ87383.1"/>
    <property type="molecule type" value="Genomic_DNA"/>
</dbReference>
<evidence type="ECO:0000313" key="1">
    <source>
        <dbReference type="EMBL" id="SHJ87383.1"/>
    </source>
</evidence>